<dbReference type="InterPro" id="IPR011992">
    <property type="entry name" value="EF-hand-dom_pair"/>
</dbReference>
<comment type="similarity">
    <text evidence="1">Belongs to the centrin family.</text>
</comment>
<proteinExistence type="inferred from homology"/>
<dbReference type="SMART" id="SM00054">
    <property type="entry name" value="EFh"/>
    <property type="match status" value="4"/>
</dbReference>
<reference evidence="8" key="1">
    <citation type="submission" date="2022-10" db="EMBL/GenBank/DDBJ databases">
        <authorList>
            <person name="Chen Y."/>
            <person name="Dougan E. K."/>
            <person name="Chan C."/>
            <person name="Rhodes N."/>
            <person name="Thang M."/>
        </authorList>
    </citation>
    <scope>NUCLEOTIDE SEQUENCE</scope>
</reference>
<dbReference type="EMBL" id="CAMXCT010006656">
    <property type="protein sequence ID" value="CAI4017797.1"/>
    <property type="molecule type" value="Genomic_DNA"/>
</dbReference>
<dbReference type="GO" id="GO:0016460">
    <property type="term" value="C:myosin II complex"/>
    <property type="evidence" value="ECO:0007669"/>
    <property type="project" value="TreeGrafter"/>
</dbReference>
<keyword evidence="4" id="KW-0677">Repeat</keyword>
<keyword evidence="3" id="KW-0479">Metal-binding</keyword>
<sequence length="172" mass="19359">MSWTPVPLTEDELAYYAKELNLTEDQVLEFKQVFDEYMEDLDGALTRRNIVNLVRAVGLNPSKSDLQMIIKQADSDGSGDLDFEEFMIIVAQVIAITPKPSPEEYERDMKELFEAIDLDGGGSISSRELIQALTTKGPEPMEAEEVKKVLGRIDKDGDGKMNFKEFCKIMEG</sequence>
<dbReference type="EMBL" id="CAMXCT030006656">
    <property type="protein sequence ID" value="CAL4805109.1"/>
    <property type="molecule type" value="Genomic_DNA"/>
</dbReference>
<organism evidence="8">
    <name type="scientific">Cladocopium goreaui</name>
    <dbReference type="NCBI Taxonomy" id="2562237"/>
    <lineage>
        <taxon>Eukaryota</taxon>
        <taxon>Sar</taxon>
        <taxon>Alveolata</taxon>
        <taxon>Dinophyceae</taxon>
        <taxon>Suessiales</taxon>
        <taxon>Symbiodiniaceae</taxon>
        <taxon>Cladocopium</taxon>
    </lineage>
</organism>
<evidence type="ECO:0000259" key="7">
    <source>
        <dbReference type="PROSITE" id="PS50222"/>
    </source>
</evidence>
<dbReference type="SUPFAM" id="SSF47473">
    <property type="entry name" value="EF-hand"/>
    <property type="match status" value="1"/>
</dbReference>
<feature type="domain" description="EF-hand" evidence="7">
    <location>
        <begin position="141"/>
        <end position="172"/>
    </location>
</feature>
<dbReference type="Gene3D" id="1.10.238.10">
    <property type="entry name" value="EF-hand"/>
    <property type="match status" value="2"/>
</dbReference>
<dbReference type="PROSITE" id="PS50222">
    <property type="entry name" value="EF_HAND_2"/>
    <property type="match status" value="3"/>
</dbReference>
<dbReference type="OrthoDB" id="408833at2759"/>
<evidence type="ECO:0000256" key="6">
    <source>
        <dbReference type="ARBA" id="ARBA00022990"/>
    </source>
</evidence>
<dbReference type="PROSITE" id="PS00018">
    <property type="entry name" value="EF_HAND_1"/>
    <property type="match status" value="3"/>
</dbReference>
<dbReference type="PANTHER" id="PTHR23048">
    <property type="entry name" value="MYOSIN LIGHT CHAIN 1, 3"/>
    <property type="match status" value="1"/>
</dbReference>
<dbReference type="AlphaFoldDB" id="A0A9P1M2Z3"/>
<feature type="domain" description="EF-hand" evidence="7">
    <location>
        <begin position="61"/>
        <end position="96"/>
    </location>
</feature>
<comment type="caution">
    <text evidence="8">The sequence shown here is derived from an EMBL/GenBank/DDBJ whole genome shotgun (WGS) entry which is preliminary data.</text>
</comment>
<dbReference type="PANTHER" id="PTHR23048:SF0">
    <property type="entry name" value="CALMODULIN LIKE 3"/>
    <property type="match status" value="1"/>
</dbReference>
<evidence type="ECO:0000313" key="10">
    <source>
        <dbReference type="Proteomes" id="UP001152797"/>
    </source>
</evidence>
<dbReference type="GO" id="GO:0005509">
    <property type="term" value="F:calcium ion binding"/>
    <property type="evidence" value="ECO:0007669"/>
    <property type="project" value="InterPro"/>
</dbReference>
<reference evidence="9" key="2">
    <citation type="submission" date="2024-04" db="EMBL/GenBank/DDBJ databases">
        <authorList>
            <person name="Chen Y."/>
            <person name="Shah S."/>
            <person name="Dougan E. K."/>
            <person name="Thang M."/>
            <person name="Chan C."/>
        </authorList>
    </citation>
    <scope>NUCLEOTIDE SEQUENCE [LARGE SCALE GENOMIC DNA]</scope>
</reference>
<dbReference type="InterPro" id="IPR002048">
    <property type="entry name" value="EF_hand_dom"/>
</dbReference>
<accession>A0A9P1M2Z3</accession>
<dbReference type="Proteomes" id="UP001152797">
    <property type="component" value="Unassembled WGS sequence"/>
</dbReference>
<keyword evidence="10" id="KW-1185">Reference proteome</keyword>
<feature type="domain" description="EF-hand" evidence="7">
    <location>
        <begin position="104"/>
        <end position="139"/>
    </location>
</feature>
<keyword evidence="5" id="KW-0106">Calcium</keyword>
<gene>
    <name evidence="8" type="ORF">C1SCF055_LOCUS42417</name>
</gene>
<evidence type="ECO:0000256" key="4">
    <source>
        <dbReference type="ARBA" id="ARBA00022737"/>
    </source>
</evidence>
<dbReference type="InterPro" id="IPR050230">
    <property type="entry name" value="CALM/Myosin/TropC-like"/>
</dbReference>
<evidence type="ECO:0000256" key="1">
    <source>
        <dbReference type="ARBA" id="ARBA00005253"/>
    </source>
</evidence>
<dbReference type="EMBL" id="CAMXCT020006656">
    <property type="protein sequence ID" value="CAL1171172.1"/>
    <property type="molecule type" value="Genomic_DNA"/>
</dbReference>
<evidence type="ECO:0000256" key="3">
    <source>
        <dbReference type="ARBA" id="ARBA00022723"/>
    </source>
</evidence>
<evidence type="ECO:0000256" key="5">
    <source>
        <dbReference type="ARBA" id="ARBA00022837"/>
    </source>
</evidence>
<name>A0A9P1M2Z3_9DINO</name>
<dbReference type="FunFam" id="1.10.238.10:FF:000178">
    <property type="entry name" value="Calmodulin-2 A"/>
    <property type="match status" value="1"/>
</dbReference>
<evidence type="ECO:0000313" key="9">
    <source>
        <dbReference type="EMBL" id="CAL1171172.1"/>
    </source>
</evidence>
<dbReference type="CDD" id="cd00051">
    <property type="entry name" value="EFh"/>
    <property type="match status" value="2"/>
</dbReference>
<dbReference type="InterPro" id="IPR018247">
    <property type="entry name" value="EF_Hand_1_Ca_BS"/>
</dbReference>
<keyword evidence="6" id="KW-0007">Acetylation</keyword>
<protein>
    <recommendedName>
        <fullName evidence="2">Calmodulin</fullName>
    </recommendedName>
</protein>
<evidence type="ECO:0000313" key="8">
    <source>
        <dbReference type="EMBL" id="CAI4017797.1"/>
    </source>
</evidence>
<dbReference type="Pfam" id="PF13499">
    <property type="entry name" value="EF-hand_7"/>
    <property type="match status" value="2"/>
</dbReference>
<evidence type="ECO:0000256" key="2">
    <source>
        <dbReference type="ARBA" id="ARBA00020786"/>
    </source>
</evidence>